<dbReference type="Gene3D" id="3.20.20.80">
    <property type="entry name" value="Glycosidases"/>
    <property type="match status" value="1"/>
</dbReference>
<dbReference type="InterPro" id="IPR013780">
    <property type="entry name" value="Glyco_hydro_b"/>
</dbReference>
<evidence type="ECO:0000256" key="2">
    <source>
        <dbReference type="ARBA" id="ARBA00001913"/>
    </source>
</evidence>
<evidence type="ECO:0000313" key="16">
    <source>
        <dbReference type="Proteomes" id="UP000655208"/>
    </source>
</evidence>
<evidence type="ECO:0000259" key="13">
    <source>
        <dbReference type="SMART" id="SM00632"/>
    </source>
</evidence>
<dbReference type="InterPro" id="IPR054409">
    <property type="entry name" value="X25_BaPul-like"/>
</dbReference>
<keyword evidence="7 12" id="KW-0378">Hydrolase</keyword>
<protein>
    <recommendedName>
        <fullName evidence="5 12">Alpha-amylase</fullName>
        <ecNumber evidence="4 12">3.2.1.1</ecNumber>
    </recommendedName>
</protein>
<comment type="caution">
    <text evidence="15">The sequence shown here is derived from an EMBL/GenBank/DDBJ whole genome shotgun (WGS) entry which is preliminary data.</text>
</comment>
<evidence type="ECO:0000256" key="6">
    <source>
        <dbReference type="ARBA" id="ARBA00022723"/>
    </source>
</evidence>
<evidence type="ECO:0000256" key="7">
    <source>
        <dbReference type="ARBA" id="ARBA00022801"/>
    </source>
</evidence>
<keyword evidence="16" id="KW-1185">Reference proteome</keyword>
<dbReference type="EC" id="3.2.1.1" evidence="4 12"/>
<evidence type="ECO:0000256" key="5">
    <source>
        <dbReference type="ARBA" id="ARBA00017303"/>
    </source>
</evidence>
<evidence type="ECO:0000256" key="10">
    <source>
        <dbReference type="ARBA" id="ARBA00023295"/>
    </source>
</evidence>
<keyword evidence="6" id="KW-0479">Metal-binding</keyword>
<dbReference type="EMBL" id="BMNA01000002">
    <property type="protein sequence ID" value="GGL91102.1"/>
    <property type="molecule type" value="Genomic_DNA"/>
</dbReference>
<dbReference type="InterPro" id="IPR006048">
    <property type="entry name" value="A-amylase/branching_C"/>
</dbReference>
<keyword evidence="9 12" id="KW-0119">Carbohydrate metabolism</keyword>
<evidence type="ECO:0000256" key="12">
    <source>
        <dbReference type="RuleBase" id="RU361134"/>
    </source>
</evidence>
<dbReference type="Pfam" id="PF02806">
    <property type="entry name" value="Alpha-amylase_C"/>
    <property type="match status" value="1"/>
</dbReference>
<dbReference type="CDD" id="cd12962">
    <property type="entry name" value="X25_BaPul_like"/>
    <property type="match status" value="1"/>
</dbReference>
<comment type="similarity">
    <text evidence="3 11">Belongs to the glycosyl hydrolase 13 family.</text>
</comment>
<comment type="catalytic activity">
    <reaction evidence="1 12">
        <text>Endohydrolysis of (1-&gt;4)-alpha-D-glucosidic linkages in polysaccharides containing three or more (1-&gt;4)-alpha-linked D-glucose units.</text>
        <dbReference type="EC" id="3.2.1.1"/>
    </reaction>
</comment>
<keyword evidence="8" id="KW-0106">Calcium</keyword>
<dbReference type="InterPro" id="IPR017853">
    <property type="entry name" value="GH"/>
</dbReference>
<dbReference type="AlphaFoldDB" id="A0A917WBX2"/>
<evidence type="ECO:0000259" key="14">
    <source>
        <dbReference type="SMART" id="SM00642"/>
    </source>
</evidence>
<reference evidence="15" key="2">
    <citation type="submission" date="2020-09" db="EMBL/GenBank/DDBJ databases">
        <authorList>
            <person name="Sun Q."/>
            <person name="Zhou Y."/>
        </authorList>
    </citation>
    <scope>NUCLEOTIDE SEQUENCE</scope>
    <source>
        <strain evidence="15">CGMCC 4.7308</strain>
    </source>
</reference>
<dbReference type="CDD" id="cd11317">
    <property type="entry name" value="AmyAc_bac_euk_AmyA"/>
    <property type="match status" value="1"/>
</dbReference>
<evidence type="ECO:0000256" key="4">
    <source>
        <dbReference type="ARBA" id="ARBA00012595"/>
    </source>
</evidence>
<feature type="domain" description="Glycosyl hydrolase family 13 catalytic" evidence="14">
    <location>
        <begin position="244"/>
        <end position="606"/>
    </location>
</feature>
<reference evidence="15" key="1">
    <citation type="journal article" date="2014" name="Int. J. Syst. Evol. Microbiol.">
        <title>Complete genome sequence of Corynebacterium casei LMG S-19264T (=DSM 44701T), isolated from a smear-ripened cheese.</title>
        <authorList>
            <consortium name="US DOE Joint Genome Institute (JGI-PGF)"/>
            <person name="Walter F."/>
            <person name="Albersmeier A."/>
            <person name="Kalinowski J."/>
            <person name="Ruckert C."/>
        </authorList>
    </citation>
    <scope>NUCLEOTIDE SEQUENCE</scope>
    <source>
        <strain evidence="15">CGMCC 4.7308</strain>
    </source>
</reference>
<evidence type="ECO:0000256" key="1">
    <source>
        <dbReference type="ARBA" id="ARBA00000548"/>
    </source>
</evidence>
<dbReference type="GO" id="GO:0004556">
    <property type="term" value="F:alpha-amylase activity"/>
    <property type="evidence" value="ECO:0007669"/>
    <property type="project" value="UniProtKB-UniRule"/>
</dbReference>
<dbReference type="PRINTS" id="PR00110">
    <property type="entry name" value="ALPHAAMYLASE"/>
</dbReference>
<gene>
    <name evidence="15" type="ORF">GCM10011594_08480</name>
</gene>
<sequence>MVGVSAVLMVGLNQSSVAQADTAIASVTLAGDLDSEIGCAADWQPDCAAAHLAVRPDGLWGATFDLPAPEGGSYQYKMAINDAWTVSYGEDGGQGNVVVRVPSAQPVTFVFDPVSHLVTDSRTSVTAVGSFQTQLGCSADGNASCPQSWLSDRDGDGVYTLSTGTIAPGTYTLSVATVFGAGPTYGQGGAAGGAPVTFTVPRSGGGSTTTISYTAATHAVTVSSVPLVQAPPATFGHPTARRGDVIANLFEWNWVSVARECRTVLGPAGYGGVQVAPPQDSINNQNSNPGVAHPWWEVYQPVDYKLTSRMGNEAQFKAMVRTCRAAGVKVYVDTVINHMTGQGSTSYGGVTGWSKYDYPGMYSNADFHHYPADCPQADGTIHDFNNVQEVFKCELVGLSDLRTESAKVRTTIAAYLNKLLSYGVSGFRVDAAKHIGQADLSAIEAKLRRTVDGQRPYIALEVSLDSPGRLTPWAFFRQGDVLGFDFAEPVRSAFTSTIADLSVFGEDAGLVPSDKSLAFVQNHDTERPTGTPTTLSYKDGATNTLATEFLLAYGYGTPQVYSGFAFSDREAGPPSDADGMVRNADCADGWACTHRSRGVANLVDFHNYAMGAPVRNFWDDGSNLISFSRGTKAWIAMNNHTTPQTRSFRTGLRAGTYCDVVHGTFTTSGRYSSCTGPTVRVDARGIARVTVPAKDSVAFDARNLVRPRS</sequence>
<dbReference type="PANTHER" id="PTHR43447">
    <property type="entry name" value="ALPHA-AMYLASE"/>
    <property type="match status" value="1"/>
</dbReference>
<accession>A0A917WBX2</accession>
<dbReference type="InterPro" id="IPR006046">
    <property type="entry name" value="Alpha_amylase"/>
</dbReference>
<dbReference type="Gene3D" id="2.60.40.1180">
    <property type="entry name" value="Golgi alpha-mannosidase II"/>
    <property type="match status" value="1"/>
</dbReference>
<dbReference type="InterPro" id="IPR006047">
    <property type="entry name" value="GH13_cat_dom"/>
</dbReference>
<evidence type="ECO:0000313" key="15">
    <source>
        <dbReference type="EMBL" id="GGL91102.1"/>
    </source>
</evidence>
<proteinExistence type="inferred from homology"/>
<keyword evidence="10 12" id="KW-0326">Glycosidase</keyword>
<dbReference type="GO" id="GO:0005975">
    <property type="term" value="P:carbohydrate metabolic process"/>
    <property type="evidence" value="ECO:0007669"/>
    <property type="project" value="InterPro"/>
</dbReference>
<dbReference type="InterPro" id="IPR013783">
    <property type="entry name" value="Ig-like_fold"/>
</dbReference>
<dbReference type="Proteomes" id="UP000655208">
    <property type="component" value="Unassembled WGS sequence"/>
</dbReference>
<dbReference type="GO" id="GO:0046872">
    <property type="term" value="F:metal ion binding"/>
    <property type="evidence" value="ECO:0007669"/>
    <property type="project" value="UniProtKB-KW"/>
</dbReference>
<feature type="domain" description="Alpha-amylase C-terminal" evidence="13">
    <location>
        <begin position="615"/>
        <end position="702"/>
    </location>
</feature>
<name>A0A917WBX2_9ACTN</name>
<dbReference type="Gene3D" id="2.60.40.10">
    <property type="entry name" value="Immunoglobulins"/>
    <property type="match status" value="2"/>
</dbReference>
<dbReference type="InterPro" id="IPR031319">
    <property type="entry name" value="A-amylase_C"/>
</dbReference>
<dbReference type="Pfam" id="PF00128">
    <property type="entry name" value="Alpha-amylase"/>
    <property type="match status" value="1"/>
</dbReference>
<evidence type="ECO:0000256" key="11">
    <source>
        <dbReference type="RuleBase" id="RU003615"/>
    </source>
</evidence>
<dbReference type="SUPFAM" id="SSF51445">
    <property type="entry name" value="(Trans)glycosidases"/>
    <property type="match status" value="1"/>
</dbReference>
<dbReference type="SMART" id="SM00632">
    <property type="entry name" value="Aamy_C"/>
    <property type="match status" value="1"/>
</dbReference>
<dbReference type="Pfam" id="PF22058">
    <property type="entry name" value="X25_BaPul_like"/>
    <property type="match status" value="2"/>
</dbReference>
<evidence type="ECO:0000256" key="8">
    <source>
        <dbReference type="ARBA" id="ARBA00022837"/>
    </source>
</evidence>
<evidence type="ECO:0000256" key="9">
    <source>
        <dbReference type="ARBA" id="ARBA00023277"/>
    </source>
</evidence>
<dbReference type="SMART" id="SM00642">
    <property type="entry name" value="Aamy"/>
    <property type="match status" value="1"/>
</dbReference>
<comment type="cofactor">
    <cofactor evidence="2">
        <name>Ca(2+)</name>
        <dbReference type="ChEBI" id="CHEBI:29108"/>
    </cofactor>
</comment>
<evidence type="ECO:0000256" key="3">
    <source>
        <dbReference type="ARBA" id="ARBA00008061"/>
    </source>
</evidence>
<organism evidence="15 16">
    <name type="scientific">Nakamurella endophytica</name>
    <dbReference type="NCBI Taxonomy" id="1748367"/>
    <lineage>
        <taxon>Bacteria</taxon>
        <taxon>Bacillati</taxon>
        <taxon>Actinomycetota</taxon>
        <taxon>Actinomycetes</taxon>
        <taxon>Nakamurellales</taxon>
        <taxon>Nakamurellaceae</taxon>
        <taxon>Nakamurella</taxon>
    </lineage>
</organism>
<dbReference type="SUPFAM" id="SSF51011">
    <property type="entry name" value="Glycosyl hydrolase domain"/>
    <property type="match status" value="1"/>
</dbReference>